<feature type="region of interest" description="Disordered" evidence="1">
    <location>
        <begin position="283"/>
        <end position="317"/>
    </location>
</feature>
<dbReference type="InterPro" id="IPR046796">
    <property type="entry name" value="Transposase_32_dom"/>
</dbReference>
<comment type="caution">
    <text evidence="3">The sequence shown here is derived from an EMBL/GenBank/DDBJ whole genome shotgun (WGS) entry which is preliminary data.</text>
</comment>
<gene>
    <name evidence="3" type="ORF">PIB30_000082</name>
</gene>
<sequence length="394" mass="46059">MSSSSSSEEGDIFDEHCFRSLYNQKLFEETISKKEIIPEKGFDCDEEYHEIKEQIYKRGWRRLVSPREVSKNLVREFYANANRSKEEMEELQVHPYTSRVRGVEIDFSPANLARVMRFKEKTPGAENSFENRQNGDQQLDAVIRDLCIQGASWKMGTGRDPKPIQLRRQELHPLARGWQELIIHNIILAGNKLEITVARAVLIHSIIQGDDVRAEDIIADNKVIIAQSIKGKGLLGSPSTIYKLCKDAGVRMREFKRTEHVPEERYITAKVMEATRIPRMIQQNQHHEEEEDEEDQAMPQVEGENEEVEEQEQEQPYMHHEEPNAGFQQTHLEQQQPQYVTYVDLQQFQQRQMEQMQQYQQNQLELQQQGFQKLNEKIANMQIGIQTAQGKYTE</sequence>
<proteinExistence type="predicted"/>
<dbReference type="Pfam" id="PF20167">
    <property type="entry name" value="Transposase_32"/>
    <property type="match status" value="1"/>
</dbReference>
<evidence type="ECO:0000256" key="1">
    <source>
        <dbReference type="SAM" id="MobiDB-lite"/>
    </source>
</evidence>
<accession>A0ABU6Q241</accession>
<name>A0ABU6Q241_9FABA</name>
<reference evidence="3 4" key="1">
    <citation type="journal article" date="2023" name="Plants (Basel)">
        <title>Bridging the Gap: Combining Genomics and Transcriptomics Approaches to Understand Stylosanthes scabra, an Orphan Legume from the Brazilian Caatinga.</title>
        <authorList>
            <person name="Ferreira-Neto J.R.C."/>
            <person name="da Silva M.D."/>
            <person name="Binneck E."/>
            <person name="de Melo N.F."/>
            <person name="da Silva R.H."/>
            <person name="de Melo A.L.T.M."/>
            <person name="Pandolfi V."/>
            <person name="Bustamante F.O."/>
            <person name="Brasileiro-Vidal A.C."/>
            <person name="Benko-Iseppon A.M."/>
        </authorList>
    </citation>
    <scope>NUCLEOTIDE SEQUENCE [LARGE SCALE GENOMIC DNA]</scope>
    <source>
        <tissue evidence="3">Leaves</tissue>
    </source>
</reference>
<evidence type="ECO:0000313" key="3">
    <source>
        <dbReference type="EMBL" id="MED6105960.1"/>
    </source>
</evidence>
<dbReference type="Proteomes" id="UP001341840">
    <property type="component" value="Unassembled WGS sequence"/>
</dbReference>
<organism evidence="3 4">
    <name type="scientific">Stylosanthes scabra</name>
    <dbReference type="NCBI Taxonomy" id="79078"/>
    <lineage>
        <taxon>Eukaryota</taxon>
        <taxon>Viridiplantae</taxon>
        <taxon>Streptophyta</taxon>
        <taxon>Embryophyta</taxon>
        <taxon>Tracheophyta</taxon>
        <taxon>Spermatophyta</taxon>
        <taxon>Magnoliopsida</taxon>
        <taxon>eudicotyledons</taxon>
        <taxon>Gunneridae</taxon>
        <taxon>Pentapetalae</taxon>
        <taxon>rosids</taxon>
        <taxon>fabids</taxon>
        <taxon>Fabales</taxon>
        <taxon>Fabaceae</taxon>
        <taxon>Papilionoideae</taxon>
        <taxon>50 kb inversion clade</taxon>
        <taxon>dalbergioids sensu lato</taxon>
        <taxon>Dalbergieae</taxon>
        <taxon>Pterocarpus clade</taxon>
        <taxon>Stylosanthes</taxon>
    </lineage>
</organism>
<protein>
    <recommendedName>
        <fullName evidence="2">Putative plant transposon protein domain-containing protein</fullName>
    </recommendedName>
</protein>
<feature type="compositionally biased region" description="Acidic residues" evidence="1">
    <location>
        <begin position="303"/>
        <end position="313"/>
    </location>
</feature>
<keyword evidence="4" id="KW-1185">Reference proteome</keyword>
<dbReference type="EMBL" id="JASCZI010000001">
    <property type="protein sequence ID" value="MED6105960.1"/>
    <property type="molecule type" value="Genomic_DNA"/>
</dbReference>
<feature type="domain" description="Putative plant transposon protein" evidence="2">
    <location>
        <begin position="57"/>
        <end position="250"/>
    </location>
</feature>
<evidence type="ECO:0000313" key="4">
    <source>
        <dbReference type="Proteomes" id="UP001341840"/>
    </source>
</evidence>
<evidence type="ECO:0000259" key="2">
    <source>
        <dbReference type="Pfam" id="PF20167"/>
    </source>
</evidence>